<dbReference type="InterPro" id="IPR016032">
    <property type="entry name" value="Sig_transdc_resp-reg_C-effctor"/>
</dbReference>
<evidence type="ECO:0000259" key="4">
    <source>
        <dbReference type="PROSITE" id="PS50043"/>
    </source>
</evidence>
<keyword evidence="3" id="KW-0804">Transcription</keyword>
<dbReference type="Gene3D" id="1.10.10.10">
    <property type="entry name" value="Winged helix-like DNA-binding domain superfamily/Winged helix DNA-binding domain"/>
    <property type="match status" value="1"/>
</dbReference>
<sequence length="101" mass="11619">MKPFPEHKLGVTLQTRDIFELTRREWDVLLQVANDLTNAEIAEQLCLTPKSVENYRARIGCKLNMKGTRLLARFARQHGPELQQWFQLVTGESAQLSVTHS</sequence>
<keyword evidence="2" id="KW-0238">DNA-binding</keyword>
<keyword evidence="6" id="KW-1185">Reference proteome</keyword>
<dbReference type="InterPro" id="IPR036388">
    <property type="entry name" value="WH-like_DNA-bd_sf"/>
</dbReference>
<dbReference type="EMBL" id="JBHULN010000016">
    <property type="protein sequence ID" value="MFD2573221.1"/>
    <property type="molecule type" value="Genomic_DNA"/>
</dbReference>
<evidence type="ECO:0000256" key="1">
    <source>
        <dbReference type="ARBA" id="ARBA00023015"/>
    </source>
</evidence>
<dbReference type="PROSITE" id="PS50043">
    <property type="entry name" value="HTH_LUXR_2"/>
    <property type="match status" value="1"/>
</dbReference>
<dbReference type="Proteomes" id="UP001597469">
    <property type="component" value="Unassembled WGS sequence"/>
</dbReference>
<dbReference type="PANTHER" id="PTHR44688">
    <property type="entry name" value="DNA-BINDING TRANSCRIPTIONAL ACTIVATOR DEVR_DOSR"/>
    <property type="match status" value="1"/>
</dbReference>
<proteinExistence type="predicted"/>
<evidence type="ECO:0000313" key="6">
    <source>
        <dbReference type="Proteomes" id="UP001597469"/>
    </source>
</evidence>
<evidence type="ECO:0000313" key="5">
    <source>
        <dbReference type="EMBL" id="MFD2573221.1"/>
    </source>
</evidence>
<dbReference type="CDD" id="cd06170">
    <property type="entry name" value="LuxR_C_like"/>
    <property type="match status" value="1"/>
</dbReference>
<gene>
    <name evidence="5" type="ORF">ACFSUS_21440</name>
</gene>
<name>A0ABW5MA07_9BACT</name>
<dbReference type="Pfam" id="PF00196">
    <property type="entry name" value="GerE"/>
    <property type="match status" value="1"/>
</dbReference>
<dbReference type="PROSITE" id="PS00622">
    <property type="entry name" value="HTH_LUXR_1"/>
    <property type="match status" value="1"/>
</dbReference>
<accession>A0ABW5MA07</accession>
<organism evidence="5 6">
    <name type="scientific">Spirosoma soli</name>
    <dbReference type="NCBI Taxonomy" id="1770529"/>
    <lineage>
        <taxon>Bacteria</taxon>
        <taxon>Pseudomonadati</taxon>
        <taxon>Bacteroidota</taxon>
        <taxon>Cytophagia</taxon>
        <taxon>Cytophagales</taxon>
        <taxon>Cytophagaceae</taxon>
        <taxon>Spirosoma</taxon>
    </lineage>
</organism>
<dbReference type="PANTHER" id="PTHR44688:SF16">
    <property type="entry name" value="DNA-BINDING TRANSCRIPTIONAL ACTIVATOR DEVR_DOSR"/>
    <property type="match status" value="1"/>
</dbReference>
<dbReference type="SMART" id="SM00421">
    <property type="entry name" value="HTH_LUXR"/>
    <property type="match status" value="1"/>
</dbReference>
<feature type="domain" description="HTH luxR-type" evidence="4">
    <location>
        <begin position="14"/>
        <end position="79"/>
    </location>
</feature>
<evidence type="ECO:0000256" key="2">
    <source>
        <dbReference type="ARBA" id="ARBA00023125"/>
    </source>
</evidence>
<comment type="caution">
    <text evidence="5">The sequence shown here is derived from an EMBL/GenBank/DDBJ whole genome shotgun (WGS) entry which is preliminary data.</text>
</comment>
<dbReference type="InterPro" id="IPR000792">
    <property type="entry name" value="Tscrpt_reg_LuxR_C"/>
</dbReference>
<dbReference type="PRINTS" id="PR00038">
    <property type="entry name" value="HTHLUXR"/>
</dbReference>
<reference evidence="6" key="1">
    <citation type="journal article" date="2019" name="Int. J. Syst. Evol. Microbiol.">
        <title>The Global Catalogue of Microorganisms (GCM) 10K type strain sequencing project: providing services to taxonomists for standard genome sequencing and annotation.</title>
        <authorList>
            <consortium name="The Broad Institute Genomics Platform"/>
            <consortium name="The Broad Institute Genome Sequencing Center for Infectious Disease"/>
            <person name="Wu L."/>
            <person name="Ma J."/>
        </authorList>
    </citation>
    <scope>NUCLEOTIDE SEQUENCE [LARGE SCALE GENOMIC DNA]</scope>
    <source>
        <strain evidence="6">KCTC 42805</strain>
    </source>
</reference>
<dbReference type="SUPFAM" id="SSF46894">
    <property type="entry name" value="C-terminal effector domain of the bipartite response regulators"/>
    <property type="match status" value="1"/>
</dbReference>
<evidence type="ECO:0000256" key="3">
    <source>
        <dbReference type="ARBA" id="ARBA00023163"/>
    </source>
</evidence>
<keyword evidence="1" id="KW-0805">Transcription regulation</keyword>
<dbReference type="RefSeq" id="WP_381525817.1">
    <property type="nucleotide sequence ID" value="NZ_JBHULN010000016.1"/>
</dbReference>
<protein>
    <submittedName>
        <fullName evidence="5">Response regulator transcription factor</fullName>
    </submittedName>
</protein>